<organism evidence="2 3">
    <name type="scientific">Shewanella colwelliana</name>
    <name type="common">Alteromonas colwelliana</name>
    <dbReference type="NCBI Taxonomy" id="23"/>
    <lineage>
        <taxon>Bacteria</taxon>
        <taxon>Pseudomonadati</taxon>
        <taxon>Pseudomonadota</taxon>
        <taxon>Gammaproteobacteria</taxon>
        <taxon>Alteromonadales</taxon>
        <taxon>Shewanellaceae</taxon>
        <taxon>Shewanella</taxon>
    </lineage>
</organism>
<evidence type="ECO:0000313" key="2">
    <source>
        <dbReference type="EMBL" id="OEG73713.1"/>
    </source>
</evidence>
<dbReference type="AlphaFoldDB" id="A0A1E5IUS8"/>
<evidence type="ECO:0000313" key="3">
    <source>
        <dbReference type="Proteomes" id="UP000095230"/>
    </source>
</evidence>
<dbReference type="InterPro" id="IPR021747">
    <property type="entry name" value="DUF3313"/>
</dbReference>
<dbReference type="RefSeq" id="WP_069671296.1">
    <property type="nucleotide sequence ID" value="NZ_JAWWDQ010000019.1"/>
</dbReference>
<feature type="chain" id="PRO_5009179173" description="DUF3313 domain-containing protein" evidence="1">
    <location>
        <begin position="20"/>
        <end position="233"/>
    </location>
</feature>
<dbReference type="EMBL" id="MCBT01000037">
    <property type="protein sequence ID" value="OEG73713.1"/>
    <property type="molecule type" value="Genomic_DNA"/>
</dbReference>
<dbReference type="PROSITE" id="PS51257">
    <property type="entry name" value="PROKAR_LIPOPROTEIN"/>
    <property type="match status" value="1"/>
</dbReference>
<gene>
    <name evidence="2" type="ORF">BEL05_00335</name>
</gene>
<evidence type="ECO:0000256" key="1">
    <source>
        <dbReference type="SAM" id="SignalP"/>
    </source>
</evidence>
<evidence type="ECO:0008006" key="4">
    <source>
        <dbReference type="Google" id="ProtNLM"/>
    </source>
</evidence>
<feature type="signal peptide" evidence="1">
    <location>
        <begin position="1"/>
        <end position="19"/>
    </location>
</feature>
<dbReference type="Proteomes" id="UP000095230">
    <property type="component" value="Unassembled WGS sequence"/>
</dbReference>
<keyword evidence="1" id="KW-0732">Signal</keyword>
<name>A0A1E5IUS8_SHECO</name>
<dbReference type="Pfam" id="PF11769">
    <property type="entry name" value="DUF3313"/>
    <property type="match status" value="1"/>
</dbReference>
<proteinExistence type="predicted"/>
<sequence length="233" mass="25972">MNRYRIAPLIGSIMLSSIAGCSSQAPSIPTGDKAQVTNEGLVKVENSRLALSYVRPNVDWTRYSKLYFSPLQVTKDHSPDYKPPKIDPRTDGPNATYQLPDESLTKMATAFHEMSQRVFNAEQPFTLVHKAGANTLIIQAAVTDIRLSAPIEKSRKSYRSLGSTYTQTSGSMLLLAVIKDGETGEVLAKVADRGQAFEQWRQNTQVFNWGDVRTVYRRWLNDFKNALIDAGAK</sequence>
<protein>
    <recommendedName>
        <fullName evidence="4">DUF3313 domain-containing protein</fullName>
    </recommendedName>
</protein>
<accession>A0A1E5IUS8</accession>
<comment type="caution">
    <text evidence="2">The sequence shown here is derived from an EMBL/GenBank/DDBJ whole genome shotgun (WGS) entry which is preliminary data.</text>
</comment>
<reference evidence="2 3" key="1">
    <citation type="submission" date="2016-07" db="EMBL/GenBank/DDBJ databases">
        <title>Whole-genome of two Shewanella species isolated from a digestive organ of sea cucumber Apostichopus japonicus Selenka 1867.</title>
        <authorList>
            <person name="Hong H.-H."/>
            <person name="Choi H."/>
            <person name="Cheon S."/>
            <person name="Oh J.-S."/>
            <person name="Lee H.-G."/>
            <person name="Park C."/>
        </authorList>
    </citation>
    <scope>NUCLEOTIDE SEQUENCE [LARGE SCALE GENOMIC DNA]</scope>
    <source>
        <strain evidence="2 3">CSB03KR</strain>
    </source>
</reference>
<dbReference type="STRING" id="23.BEL05_00335"/>